<keyword evidence="2" id="KW-1133">Transmembrane helix</keyword>
<reference evidence="3 4" key="1">
    <citation type="journal article" date="2011" name="PLoS Genet.">
        <title>Comparative genomic analysis of human fungal pathogens causing paracoccidioidomycosis.</title>
        <authorList>
            <person name="Desjardins C.A."/>
            <person name="Champion M.D."/>
            <person name="Holder J.W."/>
            <person name="Muszewska A."/>
            <person name="Goldberg J."/>
            <person name="Bailao A.M."/>
            <person name="Brigido M.M."/>
            <person name="Ferreira M.E."/>
            <person name="Garcia A.M."/>
            <person name="Grynberg M."/>
            <person name="Gujja S."/>
            <person name="Heiman D.I."/>
            <person name="Henn M.R."/>
            <person name="Kodira C.D."/>
            <person name="Leon-Narvaez H."/>
            <person name="Longo L.V."/>
            <person name="Ma L.J."/>
            <person name="Malavazi I."/>
            <person name="Matsuo A.L."/>
            <person name="Morais F.V."/>
            <person name="Pereira M."/>
            <person name="Rodriguez-Brito S."/>
            <person name="Sakthikumar S."/>
            <person name="Salem-Izacc S.M."/>
            <person name="Sykes S.M."/>
            <person name="Teixeira M.M."/>
            <person name="Vallejo M.C."/>
            <person name="Walter M.E."/>
            <person name="Yandava C."/>
            <person name="Young S."/>
            <person name="Zeng Q."/>
            <person name="Zucker J."/>
            <person name="Felipe M.S."/>
            <person name="Goldman G.H."/>
            <person name="Haas B.J."/>
            <person name="McEwen J.G."/>
            <person name="Nino-Vega G."/>
            <person name="Puccia R."/>
            <person name="San-Blas G."/>
            <person name="Soares C.M."/>
            <person name="Birren B.W."/>
            <person name="Cuomo C.A."/>
        </authorList>
    </citation>
    <scope>NUCLEOTIDE SEQUENCE [LARGE SCALE GENOMIC DNA]</scope>
    <source>
        <strain evidence="4">ATCC MYA-826 / Pb01</strain>
    </source>
</reference>
<keyword evidence="4" id="KW-1185">Reference proteome</keyword>
<dbReference type="RefSeq" id="XP_015700456.1">
    <property type="nucleotide sequence ID" value="XM_015846021.1"/>
</dbReference>
<evidence type="ECO:0000256" key="2">
    <source>
        <dbReference type="SAM" id="Phobius"/>
    </source>
</evidence>
<protein>
    <submittedName>
        <fullName evidence="3">Uncharacterized protein</fullName>
    </submittedName>
</protein>
<accession>C1H7S7</accession>
<feature type="compositionally biased region" description="Polar residues" evidence="1">
    <location>
        <begin position="134"/>
        <end position="150"/>
    </location>
</feature>
<dbReference type="HOGENOM" id="CLU_1741133_0_0_1"/>
<dbReference type="VEuPathDB" id="FungiDB:PAAG_06818"/>
<evidence type="ECO:0000313" key="3">
    <source>
        <dbReference type="EMBL" id="EEH36400.2"/>
    </source>
</evidence>
<evidence type="ECO:0000256" key="1">
    <source>
        <dbReference type="SAM" id="MobiDB-lite"/>
    </source>
</evidence>
<dbReference type="KEGG" id="pbl:PAAG_06818"/>
<dbReference type="Proteomes" id="UP000002059">
    <property type="component" value="Partially assembled WGS sequence"/>
</dbReference>
<gene>
    <name evidence="3" type="ORF">PAAG_06818</name>
</gene>
<proteinExistence type="predicted"/>
<dbReference type="EMBL" id="KN294011">
    <property type="protein sequence ID" value="EEH36400.2"/>
    <property type="molecule type" value="Genomic_DNA"/>
</dbReference>
<keyword evidence="2" id="KW-0812">Transmembrane</keyword>
<feature type="region of interest" description="Disordered" evidence="1">
    <location>
        <begin position="126"/>
        <end position="150"/>
    </location>
</feature>
<dbReference type="AlphaFoldDB" id="C1H7S7"/>
<sequence length="150" mass="16103">MGGGGGWLSREGRDALIRAHSSVVSIVGSFSGVSRLPAGIRSASNKINNPMVQIQQIQSTDNVLKPLDISPYITSMYSSMINPIFWFFVVAIVHVFTSIITGKGETTSSSYLVQPPLSQWISAPIKGQGRADHPSSSLDFPLLSNDQGLI</sequence>
<name>C1H7S7_PARBA</name>
<keyword evidence="2" id="KW-0472">Membrane</keyword>
<dbReference type="GeneID" id="9094574"/>
<organism evidence="3 4">
    <name type="scientific">Paracoccidioides lutzii (strain ATCC MYA-826 / Pb01)</name>
    <name type="common">Paracoccidioides brasiliensis</name>
    <dbReference type="NCBI Taxonomy" id="502779"/>
    <lineage>
        <taxon>Eukaryota</taxon>
        <taxon>Fungi</taxon>
        <taxon>Dikarya</taxon>
        <taxon>Ascomycota</taxon>
        <taxon>Pezizomycotina</taxon>
        <taxon>Eurotiomycetes</taxon>
        <taxon>Eurotiomycetidae</taxon>
        <taxon>Onygenales</taxon>
        <taxon>Ajellomycetaceae</taxon>
        <taxon>Paracoccidioides</taxon>
    </lineage>
</organism>
<evidence type="ECO:0000313" key="4">
    <source>
        <dbReference type="Proteomes" id="UP000002059"/>
    </source>
</evidence>
<feature type="transmembrane region" description="Helical" evidence="2">
    <location>
        <begin position="84"/>
        <end position="102"/>
    </location>
</feature>